<proteinExistence type="predicted"/>
<dbReference type="RefSeq" id="WP_047132233.1">
    <property type="nucleotide sequence ID" value="NZ_CP015114.1"/>
</dbReference>
<reference evidence="3 4" key="1">
    <citation type="submission" date="2018-11" db="EMBL/GenBank/DDBJ databases">
        <title>Genomic profiling of Staphylococcus species from a Poultry farm system in KwaZulu-Natal, South Africa.</title>
        <authorList>
            <person name="Amoako D.G."/>
            <person name="Somboro A.M."/>
            <person name="Abia A.L.K."/>
            <person name="Bester L.A."/>
            <person name="Essack S.Y."/>
        </authorList>
    </citation>
    <scope>NUCLEOTIDE SEQUENCE [LARGE SCALE GENOMIC DNA]</scope>
    <source>
        <strain evidence="3 4">SA11</strain>
    </source>
</reference>
<gene>
    <name evidence="3" type="ORF">EIG99_04025</name>
    <name evidence="2" type="ORF">I6J05_11175</name>
</gene>
<evidence type="ECO:0000313" key="4">
    <source>
        <dbReference type="Proteomes" id="UP000293854"/>
    </source>
</evidence>
<dbReference type="OrthoDB" id="2400849at2"/>
<reference evidence="2 5" key="2">
    <citation type="submission" date="2021-01" db="EMBL/GenBank/DDBJ databases">
        <title>FDA dAtabase for Regulatory Grade micrObial Sequences (FDA-ARGOS): Supporting development and validation of Infectious Disease Dx tests.</title>
        <authorList>
            <person name="Sproer C."/>
            <person name="Gronow S."/>
            <person name="Severitt S."/>
            <person name="Schroder I."/>
            <person name="Tallon L."/>
            <person name="Sadzewicz L."/>
            <person name="Zhao X."/>
            <person name="Boylan J."/>
            <person name="Ott S."/>
            <person name="Bowen H."/>
            <person name="Vavikolanu K."/>
            <person name="Mehta A."/>
            <person name="Aluvathingal J."/>
            <person name="Nadendla S."/>
            <person name="Lowell S."/>
            <person name="Myers T."/>
            <person name="Yan Y."/>
            <person name="Sichtig H."/>
        </authorList>
    </citation>
    <scope>NUCLEOTIDE SEQUENCE [LARGE SCALE GENOMIC DNA]</scope>
    <source>
        <strain evidence="2 5">FDAARGOS_1148</strain>
    </source>
</reference>
<organism evidence="3 4">
    <name type="scientific">Staphylococcus condimenti</name>
    <dbReference type="NCBI Taxonomy" id="70255"/>
    <lineage>
        <taxon>Bacteria</taxon>
        <taxon>Bacillati</taxon>
        <taxon>Bacillota</taxon>
        <taxon>Bacilli</taxon>
        <taxon>Bacillales</taxon>
        <taxon>Staphylococcaceae</taxon>
        <taxon>Staphylococcus</taxon>
    </lineage>
</organism>
<evidence type="ECO:0008006" key="6">
    <source>
        <dbReference type="Google" id="ProtNLM"/>
    </source>
</evidence>
<dbReference type="GeneID" id="93727679"/>
<sequence length="234" mass="26258">MKKAFIILFACILITALTGCEKDFKDKKEVSIKDIINDEKEHVIWATGGGGEDAGYVSQIIFTKNGKIKSIPIDQSAEVPTSFIESNTPSELEDKMKKDGPPEYKEAKWQDPAYIVIENSEEKPLVTMVINNKKGMKDHDKKSVDRVMEDLGNTEAHVMYSETSSGGTQYPTDKPKTYGTFTFDPSIITGNDDAERTISFTTLLEKGQKLVQLSKDDLKNDDHVYNFSRSELEN</sequence>
<evidence type="ECO:0000256" key="1">
    <source>
        <dbReference type="SAM" id="MobiDB-lite"/>
    </source>
</evidence>
<evidence type="ECO:0000313" key="5">
    <source>
        <dbReference type="Proteomes" id="UP000595942"/>
    </source>
</evidence>
<name>A0A143PB51_9STAP</name>
<accession>A0A143PB51</accession>
<feature type="region of interest" description="Disordered" evidence="1">
    <location>
        <begin position="83"/>
        <end position="104"/>
    </location>
</feature>
<dbReference type="EMBL" id="CP068073">
    <property type="protein sequence ID" value="QQS82448.1"/>
    <property type="molecule type" value="Genomic_DNA"/>
</dbReference>
<dbReference type="EMBL" id="RQTE01000069">
    <property type="protein sequence ID" value="RZI03241.1"/>
    <property type="molecule type" value="Genomic_DNA"/>
</dbReference>
<dbReference type="AlphaFoldDB" id="A0A143PB51"/>
<protein>
    <recommendedName>
        <fullName evidence="6">Lipoprotein</fullName>
    </recommendedName>
</protein>
<dbReference type="Proteomes" id="UP000595942">
    <property type="component" value="Chromosome"/>
</dbReference>
<dbReference type="KEGG" id="scv:A4G25_07350"/>
<keyword evidence="5" id="KW-1185">Reference proteome</keyword>
<dbReference type="Proteomes" id="UP000293854">
    <property type="component" value="Unassembled WGS sequence"/>
</dbReference>
<feature type="compositionally biased region" description="Basic and acidic residues" evidence="1">
    <location>
        <begin position="92"/>
        <end position="104"/>
    </location>
</feature>
<dbReference type="PROSITE" id="PS51257">
    <property type="entry name" value="PROKAR_LIPOPROTEIN"/>
    <property type="match status" value="1"/>
</dbReference>
<evidence type="ECO:0000313" key="3">
    <source>
        <dbReference type="EMBL" id="RZI03241.1"/>
    </source>
</evidence>
<evidence type="ECO:0000313" key="2">
    <source>
        <dbReference type="EMBL" id="QQS82448.1"/>
    </source>
</evidence>